<evidence type="ECO:0000313" key="2">
    <source>
        <dbReference type="EMBL" id="PIL28768.1"/>
    </source>
</evidence>
<gene>
    <name evidence="2" type="ORF">GSI_08812</name>
</gene>
<evidence type="ECO:0000313" key="3">
    <source>
        <dbReference type="Proteomes" id="UP000230002"/>
    </source>
</evidence>
<feature type="compositionally biased region" description="Pro residues" evidence="1">
    <location>
        <begin position="576"/>
        <end position="585"/>
    </location>
</feature>
<feature type="compositionally biased region" description="Basic and acidic residues" evidence="1">
    <location>
        <begin position="503"/>
        <end position="522"/>
    </location>
</feature>
<evidence type="ECO:0000256" key="1">
    <source>
        <dbReference type="SAM" id="MobiDB-lite"/>
    </source>
</evidence>
<feature type="compositionally biased region" description="Polar residues" evidence="1">
    <location>
        <begin position="648"/>
        <end position="659"/>
    </location>
</feature>
<dbReference type="AlphaFoldDB" id="A0A2G8S5E6"/>
<feature type="compositionally biased region" description="Low complexity" evidence="1">
    <location>
        <begin position="708"/>
        <end position="755"/>
    </location>
</feature>
<protein>
    <submittedName>
        <fullName evidence="2">Uncharacterized protein</fullName>
    </submittedName>
</protein>
<feature type="region of interest" description="Disordered" evidence="1">
    <location>
        <begin position="560"/>
        <end position="918"/>
    </location>
</feature>
<feature type="region of interest" description="Disordered" evidence="1">
    <location>
        <begin position="167"/>
        <end position="284"/>
    </location>
</feature>
<feature type="compositionally biased region" description="Low complexity" evidence="1">
    <location>
        <begin position="566"/>
        <end position="575"/>
    </location>
</feature>
<keyword evidence="3" id="KW-1185">Reference proteome</keyword>
<feature type="compositionally biased region" description="Low complexity" evidence="1">
    <location>
        <begin position="586"/>
        <end position="596"/>
    </location>
</feature>
<feature type="compositionally biased region" description="Basic and acidic residues" evidence="1">
    <location>
        <begin position="479"/>
        <end position="488"/>
    </location>
</feature>
<dbReference type="STRING" id="1077348.A0A2G8S5E6"/>
<sequence length="1008" mass="104004">MSSSLKAFANSLGIKRATSKASRQLPDSDNTTDSDTNPKMPSFSPGKLLSIRARDSLAEHAIPYAEIPPADSLPDTDHFKFSTPDASILAPDDDEGGGDPGTIRLGPAAVRSTIRLVSHPAMPKRTGQDAAYMSPPRLPVVQTDFDLVAGTPGTVRTLNVWPASPRSVGEGSLYPKLPLDDGDDNDDAMPGAMGASNAMATPAKTPARSLASPSKGKWTGKSTPGPVDEQDMFSPSKPTAPTAAKVEAAPTPARALPRSAPFLFGSPLPRRPTTSTTTATATVSVSKHKGINNDPFAEDPGTDADAGGGVSNAAFDGVAKSVLEEMHRRIAAANASHHNAITPTVASLPAQPVFSFAPPAAPAGEERFSKAHAAEFNKMDSITSHYAARRPPKRKSDALGHGHAGRPSVGQRRRSSAAGARVISAGARRKMGVPGGFGADDDDLSDDEQREEAGNGGKAREENEEEEDAGARRSSKRIRITEGWDVHRAGQRVSLAPPLPPAEEEKKVKGREAVKRELDAAKARRRSSRGRPSIGAQPAKAKSRFGFFGAAKSLVRNVWNMGGGSSKAKPIASAPANPPPPPSSIPVPKAAQAAPADKGKKGEKGKAEAVPAAPRASSSAPNARKTSVSQPNKLLKPPPSAADAKNAGTISSTKSTGLRSRSPIPSFSPPPAPSGTVKSTMTAASRPSSMAGTARSRVSSTGTGGGTAASRQSSRTSATSSMGTRSSVTSGTTVVSSMGTRRSTSSTHTLASTSSKPEVKSPETKDQPSLRKRTSSLLAPTASSLAKTNATARQSTTGRISGLPPVAEAFKPKRTSAAQAASSSRAAVMSPRSSSQQPQSRGQSPLSPRPTRIFSQPLTNFGSSPPRSGSESPASPAYGHPSLTAAAATIMSSPSKIPRPAVLPPKPKQLIARKPRISRSKVIAKLGAQRAAAAQGGASALGSPSGAGAGTRTRSSMGARRSFGGVKAGRASAGAEVMRSAVKKRARQSEYIRRKSRANENESVAGDD</sequence>
<feature type="compositionally biased region" description="Low complexity" evidence="1">
    <location>
        <begin position="775"/>
        <end position="788"/>
    </location>
</feature>
<feature type="region of interest" description="Disordered" evidence="1">
    <location>
        <begin position="930"/>
        <end position="1008"/>
    </location>
</feature>
<comment type="caution">
    <text evidence="2">The sequence shown here is derived from an EMBL/GenBank/DDBJ whole genome shotgun (WGS) entry which is preliminary data.</text>
</comment>
<reference evidence="2 3" key="1">
    <citation type="journal article" date="2015" name="Sci. Rep.">
        <title>Chromosome-level genome map provides insights into diverse defense mechanisms in the medicinal fungus Ganoderma sinense.</title>
        <authorList>
            <person name="Zhu Y."/>
            <person name="Xu J."/>
            <person name="Sun C."/>
            <person name="Zhou S."/>
            <person name="Xu H."/>
            <person name="Nelson D.R."/>
            <person name="Qian J."/>
            <person name="Song J."/>
            <person name="Luo H."/>
            <person name="Xiang L."/>
            <person name="Li Y."/>
            <person name="Xu Z."/>
            <person name="Ji A."/>
            <person name="Wang L."/>
            <person name="Lu S."/>
            <person name="Hayward A."/>
            <person name="Sun W."/>
            <person name="Li X."/>
            <person name="Schwartz D.C."/>
            <person name="Wang Y."/>
            <person name="Chen S."/>
        </authorList>
    </citation>
    <scope>NUCLEOTIDE SEQUENCE [LARGE SCALE GENOMIC DNA]</scope>
    <source>
        <strain evidence="2 3">ZZ0214-1</strain>
    </source>
</reference>
<feature type="compositionally biased region" description="Low complexity" evidence="1">
    <location>
        <begin position="608"/>
        <end position="623"/>
    </location>
</feature>
<name>A0A2G8S5E6_9APHY</name>
<feature type="compositionally biased region" description="Basic and acidic residues" evidence="1">
    <location>
        <begin position="987"/>
        <end position="1000"/>
    </location>
</feature>
<accession>A0A2G8S5E6</accession>
<feature type="compositionally biased region" description="Acidic residues" evidence="1">
    <location>
        <begin position="439"/>
        <end position="450"/>
    </location>
</feature>
<feature type="compositionally biased region" description="Low complexity" evidence="1">
    <location>
        <begin position="273"/>
        <end position="284"/>
    </location>
</feature>
<feature type="compositionally biased region" description="Basic and acidic residues" evidence="1">
    <location>
        <begin position="597"/>
        <end position="607"/>
    </location>
</feature>
<feature type="compositionally biased region" description="Low complexity" evidence="1">
    <location>
        <begin position="692"/>
        <end position="701"/>
    </location>
</feature>
<feature type="compositionally biased region" description="Polar residues" evidence="1">
    <location>
        <begin position="789"/>
        <end position="799"/>
    </location>
</feature>
<feature type="compositionally biased region" description="Basic and acidic residues" evidence="1">
    <location>
        <begin position="757"/>
        <end position="769"/>
    </location>
</feature>
<feature type="region of interest" description="Disordered" evidence="1">
    <location>
        <begin position="382"/>
        <end position="546"/>
    </location>
</feature>
<proteinExistence type="predicted"/>
<feature type="compositionally biased region" description="Low complexity" evidence="1">
    <location>
        <begin position="27"/>
        <end position="37"/>
    </location>
</feature>
<dbReference type="EMBL" id="AYKW01000023">
    <property type="protein sequence ID" value="PIL28768.1"/>
    <property type="molecule type" value="Genomic_DNA"/>
</dbReference>
<feature type="region of interest" description="Disordered" evidence="1">
    <location>
        <begin position="16"/>
        <end position="48"/>
    </location>
</feature>
<feature type="compositionally biased region" description="Low complexity" evidence="1">
    <location>
        <begin position="862"/>
        <end position="877"/>
    </location>
</feature>
<dbReference type="Proteomes" id="UP000230002">
    <property type="component" value="Unassembled WGS sequence"/>
</dbReference>
<feature type="compositionally biased region" description="Low complexity" evidence="1">
    <location>
        <begin position="930"/>
        <end position="946"/>
    </location>
</feature>
<organism evidence="2 3">
    <name type="scientific">Ganoderma sinense ZZ0214-1</name>
    <dbReference type="NCBI Taxonomy" id="1077348"/>
    <lineage>
        <taxon>Eukaryota</taxon>
        <taxon>Fungi</taxon>
        <taxon>Dikarya</taxon>
        <taxon>Basidiomycota</taxon>
        <taxon>Agaricomycotina</taxon>
        <taxon>Agaricomycetes</taxon>
        <taxon>Polyporales</taxon>
        <taxon>Polyporaceae</taxon>
        <taxon>Ganoderma</taxon>
    </lineage>
</organism>
<dbReference type="OrthoDB" id="5964929at2759"/>
<feature type="compositionally biased region" description="Polar residues" evidence="1">
    <location>
        <begin position="676"/>
        <end position="691"/>
    </location>
</feature>
<feature type="compositionally biased region" description="Low complexity" evidence="1">
    <location>
        <begin position="416"/>
        <end position="426"/>
    </location>
</feature>
<feature type="compositionally biased region" description="Low complexity" evidence="1">
    <location>
        <begin position="816"/>
        <end position="850"/>
    </location>
</feature>